<organism evidence="1 2">
    <name type="scientific">Thelohanellus kitauei</name>
    <name type="common">Myxosporean</name>
    <dbReference type="NCBI Taxonomy" id="669202"/>
    <lineage>
        <taxon>Eukaryota</taxon>
        <taxon>Metazoa</taxon>
        <taxon>Cnidaria</taxon>
        <taxon>Myxozoa</taxon>
        <taxon>Myxosporea</taxon>
        <taxon>Bivalvulida</taxon>
        <taxon>Platysporina</taxon>
        <taxon>Myxobolidae</taxon>
        <taxon>Thelohanellus</taxon>
    </lineage>
</organism>
<dbReference type="EMBL" id="JWZT01001679">
    <property type="protein sequence ID" value="KII71659.1"/>
    <property type="molecule type" value="Genomic_DNA"/>
</dbReference>
<evidence type="ECO:0000313" key="2">
    <source>
        <dbReference type="Proteomes" id="UP000031668"/>
    </source>
</evidence>
<gene>
    <name evidence="1" type="ORF">RF11_02411</name>
</gene>
<comment type="caution">
    <text evidence="1">The sequence shown here is derived from an EMBL/GenBank/DDBJ whole genome shotgun (WGS) entry which is preliminary data.</text>
</comment>
<keyword evidence="2" id="KW-1185">Reference proteome</keyword>
<accession>A0A0C2J1G7</accession>
<sequence length="102" mass="11910">MALFSICTRRRRFHPRREMFNDIHGIIGTLQTLVVWSCEHWYTFGKYANCGRDVMAEIDQFKLGKNTTRGTLQVVYGPLSVLMQHVKGHCFISKFSTERRIA</sequence>
<protein>
    <submittedName>
        <fullName evidence="1">Uncharacterized protein</fullName>
    </submittedName>
</protein>
<evidence type="ECO:0000313" key="1">
    <source>
        <dbReference type="EMBL" id="KII71659.1"/>
    </source>
</evidence>
<proteinExistence type="predicted"/>
<dbReference type="Proteomes" id="UP000031668">
    <property type="component" value="Unassembled WGS sequence"/>
</dbReference>
<dbReference type="AlphaFoldDB" id="A0A0C2J1G7"/>
<name>A0A0C2J1G7_THEKT</name>
<reference evidence="1 2" key="1">
    <citation type="journal article" date="2014" name="Genome Biol. Evol.">
        <title>The genome of the myxosporean Thelohanellus kitauei shows adaptations to nutrient acquisition within its fish host.</title>
        <authorList>
            <person name="Yang Y."/>
            <person name="Xiong J."/>
            <person name="Zhou Z."/>
            <person name="Huo F."/>
            <person name="Miao W."/>
            <person name="Ran C."/>
            <person name="Liu Y."/>
            <person name="Zhang J."/>
            <person name="Feng J."/>
            <person name="Wang M."/>
            <person name="Wang M."/>
            <person name="Wang L."/>
            <person name="Yao B."/>
        </authorList>
    </citation>
    <scope>NUCLEOTIDE SEQUENCE [LARGE SCALE GENOMIC DNA]</scope>
    <source>
        <strain evidence="1">Wuqing</strain>
    </source>
</reference>